<evidence type="ECO:0000313" key="1">
    <source>
        <dbReference type="EMBL" id="KKT57613.1"/>
    </source>
</evidence>
<sequence length="844" mass="95781">MSNTKNTDILNKLLGATTADEVDSLVKGEEFFKNAKWVPIGGMENLTNEGRVEGQMKYPENAFVEKITNSIDAILMKKCRELGIDPTDKERAPKSLHDAILKFIGDEKDFEKLRKQHSDIIILAEGKKDYPTLTIIDRGEGQEPDRLPATILGLSNKLKADIAFVYGKYHQGGSASLRFAGVKPTLCYQLVLSKRANSLNPQNTDWGFALVKKVFPTGSRLASYQYCKSGEDKIFTVSGNTEITLTKENEIDFPDGTLIKIYDYQLTRPTSIVYGKSSLAEDINKKLLQPAVPIHLRELRREYAEGRTSKSTQYTIGGLLRIIKDQNDLIREEFSIPADLGPLGTKSIHFIILKHISENPGVDTYKERKEKIFYLENGLSLNNQQVGFISDICQLPNIADYILCFIDISDVSPEQTNIFHSSREEFANTQDYKHLKDKLKVVFEDPKFFELQREYKNKDILSTQLLDKDTNKILESALRDDAELMKDLDLGDDLQIQSEAEEPKYPEPEKEYIGKYLPTMFELVGSDQREIQEGSFTLISFKTEAVDNFLDRANDQGICDSPSSKYFSIVRRAPHKGMVSFRVQVKDGISAGSEESLMFKLEITSRSFSKSTNVKLKIIPKKEFIGEQYPSFITPQKGILRIPKDEARKLNFKTDAANDFFSSNRGKLSFDSKDLELLGHKLKNGVLQLSVKCVAKTLGKKDDIKVDIDGDNGIHFPMLIPLEVIEDEESERFKKPALLPVGREGWKGRGWDENGGDIAEVMKDIDGLTVYYNSESKALEQIKNRIRTDDAPAAEKKYMSDCYIQALHMYFEFKDDPDYKNYVRRSMKALGKSMPVMISKLFRS</sequence>
<protein>
    <submittedName>
        <fullName evidence="1">Uncharacterized protein</fullName>
    </submittedName>
</protein>
<name>A0A0G1IFQ4_9BACT</name>
<gene>
    <name evidence="1" type="ORF">UW49_C0002G0009</name>
</gene>
<dbReference type="AlphaFoldDB" id="A0A0G1IFQ4"/>
<reference evidence="1 2" key="1">
    <citation type="journal article" date="2015" name="Nature">
        <title>rRNA introns, odd ribosomes, and small enigmatic genomes across a large radiation of phyla.</title>
        <authorList>
            <person name="Brown C.T."/>
            <person name="Hug L.A."/>
            <person name="Thomas B.C."/>
            <person name="Sharon I."/>
            <person name="Castelle C.J."/>
            <person name="Singh A."/>
            <person name="Wilkins M.J."/>
            <person name="Williams K.H."/>
            <person name="Banfield J.F."/>
        </authorList>
    </citation>
    <scope>NUCLEOTIDE SEQUENCE [LARGE SCALE GENOMIC DNA]</scope>
</reference>
<dbReference type="Proteomes" id="UP000033977">
    <property type="component" value="Unassembled WGS sequence"/>
</dbReference>
<dbReference type="EMBL" id="LCIN01000002">
    <property type="protein sequence ID" value="KKT57613.1"/>
    <property type="molecule type" value="Genomic_DNA"/>
</dbReference>
<comment type="caution">
    <text evidence="1">The sequence shown here is derived from an EMBL/GenBank/DDBJ whole genome shotgun (WGS) entry which is preliminary data.</text>
</comment>
<evidence type="ECO:0000313" key="2">
    <source>
        <dbReference type="Proteomes" id="UP000033977"/>
    </source>
</evidence>
<proteinExistence type="predicted"/>
<organism evidence="1 2">
    <name type="scientific">Candidatus Giovannonibacteria bacterium GW2011_GWB1_44_23</name>
    <dbReference type="NCBI Taxonomy" id="1618652"/>
    <lineage>
        <taxon>Bacteria</taxon>
        <taxon>Candidatus Giovannoniibacteriota</taxon>
    </lineage>
</organism>
<accession>A0A0G1IFQ4</accession>